<reference evidence="1" key="1">
    <citation type="submission" date="2023-03" db="EMBL/GenBank/DDBJ databases">
        <title>Chromosome-level genomes of two armyworms, Mythimna separata and Mythimna loreyi, provide insights into the biosynthesis and reception of sex pheromones.</title>
        <authorList>
            <person name="Zhao H."/>
        </authorList>
    </citation>
    <scope>NUCLEOTIDE SEQUENCE</scope>
    <source>
        <strain evidence="1">BeijingLab</strain>
    </source>
</reference>
<accession>A0ACC2QGN3</accession>
<sequence length="605" mass="68677">MLQKEVFSKDLTWVHFIKSYVENEGKPTIVVFSGLCWKKNIIVNLSSELSKIGIRSSTSLRVGSKYYYHDLLYLVDLDCPKAEEVIDLATKRNFFTSPYRWLVVTTWSEHANKTALWDSPVLVDSDLVLAAKIGSFFKLTELHKASPNGSMISTPRGYYNGSLVDERPHREQFRRRRDVMGHILTMSTVIQDSNTSRYHLLKEDRLEYQHDSISKICWTNAKMALQMLNATPTVLFTYRWGFKVNGSWSGMIDDLYSGRADLGTNGVLTQQRLEVVTYTDTLAPFKLRFVFRQPPLPYVANIFSMPFSTNVWIAMSVCAVLSTATVYLAAKWEAKDGKGPTQLDSICDAMLLTFCAISQQGCAMEPNKLSGRMMVFVLFTALMALYVAYSANIVVLLTAPSNSIRSLSQLANAKITLAAYDVDYNRFIFQSYKDPVHQVVNRRIDPEKGKKHFYGFNEGVERIRQGLFAFHAVVDTMYLRIEQTFLETEKCDLMEVDYLNSFEAFVPVRKGSPYLELIRVAFKKLRESGLQSAVTKRLQVSKPQCSANMSSFSSVGLIDMKPVLILMVYGICLSLVIAMAEIVVFKLTKQRKSNIIQEIDEPDSP</sequence>
<organism evidence="1 2">
    <name type="scientific">Mythimna loreyi</name>
    <dbReference type="NCBI Taxonomy" id="667449"/>
    <lineage>
        <taxon>Eukaryota</taxon>
        <taxon>Metazoa</taxon>
        <taxon>Ecdysozoa</taxon>
        <taxon>Arthropoda</taxon>
        <taxon>Hexapoda</taxon>
        <taxon>Insecta</taxon>
        <taxon>Pterygota</taxon>
        <taxon>Neoptera</taxon>
        <taxon>Endopterygota</taxon>
        <taxon>Lepidoptera</taxon>
        <taxon>Glossata</taxon>
        <taxon>Ditrysia</taxon>
        <taxon>Noctuoidea</taxon>
        <taxon>Noctuidae</taxon>
        <taxon>Noctuinae</taxon>
        <taxon>Hadenini</taxon>
        <taxon>Mythimna</taxon>
    </lineage>
</organism>
<proteinExistence type="predicted"/>
<comment type="caution">
    <text evidence="1">The sequence shown here is derived from an EMBL/GenBank/DDBJ whole genome shotgun (WGS) entry which is preliminary data.</text>
</comment>
<name>A0ACC2QGN3_9NEOP</name>
<evidence type="ECO:0000313" key="2">
    <source>
        <dbReference type="Proteomes" id="UP001231649"/>
    </source>
</evidence>
<dbReference type="Proteomes" id="UP001231649">
    <property type="component" value="Chromosome 18"/>
</dbReference>
<keyword evidence="2" id="KW-1185">Reference proteome</keyword>
<evidence type="ECO:0000313" key="1">
    <source>
        <dbReference type="EMBL" id="KAJ8717048.1"/>
    </source>
</evidence>
<protein>
    <submittedName>
        <fullName evidence="1">Uncharacterized protein</fullName>
    </submittedName>
</protein>
<gene>
    <name evidence="1" type="ORF">PYW08_005447</name>
</gene>
<dbReference type="EMBL" id="CM056794">
    <property type="protein sequence ID" value="KAJ8717048.1"/>
    <property type="molecule type" value="Genomic_DNA"/>
</dbReference>